<sequence length="113" mass="12973">MDRHILLCFSFVQREIKEDIIPRTTTPSMILKSLQRRDYGKTNDRIWGGISSSPSEFSNRTVKEMKVNWASSPGNTPKQDTSSGVLINLPYAPDLEIRFVNCDLRYIIRSPIL</sequence>
<accession>A0A8X6XD55</accession>
<dbReference type="Proteomes" id="UP000886998">
    <property type="component" value="Unassembled WGS sequence"/>
</dbReference>
<organism evidence="1 2">
    <name type="scientific">Trichonephila inaurata madagascariensis</name>
    <dbReference type="NCBI Taxonomy" id="2747483"/>
    <lineage>
        <taxon>Eukaryota</taxon>
        <taxon>Metazoa</taxon>
        <taxon>Ecdysozoa</taxon>
        <taxon>Arthropoda</taxon>
        <taxon>Chelicerata</taxon>
        <taxon>Arachnida</taxon>
        <taxon>Araneae</taxon>
        <taxon>Araneomorphae</taxon>
        <taxon>Entelegynae</taxon>
        <taxon>Araneoidea</taxon>
        <taxon>Nephilidae</taxon>
        <taxon>Trichonephila</taxon>
        <taxon>Trichonephila inaurata</taxon>
    </lineage>
</organism>
<evidence type="ECO:0000313" key="2">
    <source>
        <dbReference type="Proteomes" id="UP000886998"/>
    </source>
</evidence>
<dbReference type="AlphaFoldDB" id="A0A8X6XD55"/>
<dbReference type="EMBL" id="BMAV01007113">
    <property type="protein sequence ID" value="GFY49631.1"/>
    <property type="molecule type" value="Genomic_DNA"/>
</dbReference>
<evidence type="ECO:0000313" key="1">
    <source>
        <dbReference type="EMBL" id="GFY49631.1"/>
    </source>
</evidence>
<name>A0A8X6XD55_9ARAC</name>
<proteinExistence type="predicted"/>
<reference evidence="1" key="1">
    <citation type="submission" date="2020-08" db="EMBL/GenBank/DDBJ databases">
        <title>Multicomponent nature underlies the extraordinary mechanical properties of spider dragline silk.</title>
        <authorList>
            <person name="Kono N."/>
            <person name="Nakamura H."/>
            <person name="Mori M."/>
            <person name="Yoshida Y."/>
            <person name="Ohtoshi R."/>
            <person name="Malay A.D."/>
            <person name="Moran D.A.P."/>
            <person name="Tomita M."/>
            <person name="Numata K."/>
            <person name="Arakawa K."/>
        </authorList>
    </citation>
    <scope>NUCLEOTIDE SEQUENCE</scope>
</reference>
<comment type="caution">
    <text evidence="1">The sequence shown here is derived from an EMBL/GenBank/DDBJ whole genome shotgun (WGS) entry which is preliminary data.</text>
</comment>
<gene>
    <name evidence="1" type="ORF">TNIN_386341</name>
</gene>
<protein>
    <submittedName>
        <fullName evidence="1">Uncharacterized protein</fullName>
    </submittedName>
</protein>
<dbReference type="OrthoDB" id="7607051at2759"/>
<keyword evidence="2" id="KW-1185">Reference proteome</keyword>